<proteinExistence type="predicted"/>
<evidence type="ECO:0000313" key="4">
    <source>
        <dbReference type="Proteomes" id="UP000254869"/>
    </source>
</evidence>
<feature type="region of interest" description="Disordered" evidence="1">
    <location>
        <begin position="125"/>
        <end position="161"/>
    </location>
</feature>
<keyword evidence="2" id="KW-1133">Transmembrane helix</keyword>
<dbReference type="Proteomes" id="UP000254869">
    <property type="component" value="Unassembled WGS sequence"/>
</dbReference>
<dbReference type="RefSeq" id="WP_114755886.1">
    <property type="nucleotide sequence ID" value="NZ_QQBC01000013.1"/>
</dbReference>
<feature type="transmembrane region" description="Helical" evidence="2">
    <location>
        <begin position="193"/>
        <end position="213"/>
    </location>
</feature>
<protein>
    <submittedName>
        <fullName evidence="3">Uncharacterized protein</fullName>
    </submittedName>
</protein>
<gene>
    <name evidence="3" type="ORF">DFR76_113181</name>
</gene>
<keyword evidence="2" id="KW-0812">Transmembrane</keyword>
<organism evidence="3 4">
    <name type="scientific">Nocardia pseudobrasiliensis</name>
    <dbReference type="NCBI Taxonomy" id="45979"/>
    <lineage>
        <taxon>Bacteria</taxon>
        <taxon>Bacillati</taxon>
        <taxon>Actinomycetota</taxon>
        <taxon>Actinomycetes</taxon>
        <taxon>Mycobacteriales</taxon>
        <taxon>Nocardiaceae</taxon>
        <taxon>Nocardia</taxon>
    </lineage>
</organism>
<dbReference type="AlphaFoldDB" id="A0A370HT29"/>
<accession>A0A370HT29</accession>
<comment type="caution">
    <text evidence="3">The sequence shown here is derived from an EMBL/GenBank/DDBJ whole genome shotgun (WGS) entry which is preliminary data.</text>
</comment>
<dbReference type="STRING" id="1210086.GCA_001613105_07613"/>
<dbReference type="EMBL" id="QQBC01000013">
    <property type="protein sequence ID" value="RDI61679.1"/>
    <property type="molecule type" value="Genomic_DNA"/>
</dbReference>
<evidence type="ECO:0000313" key="3">
    <source>
        <dbReference type="EMBL" id="RDI61679.1"/>
    </source>
</evidence>
<evidence type="ECO:0000256" key="1">
    <source>
        <dbReference type="SAM" id="MobiDB-lite"/>
    </source>
</evidence>
<feature type="transmembrane region" description="Helical" evidence="2">
    <location>
        <begin position="9"/>
        <end position="29"/>
    </location>
</feature>
<sequence length="219" mass="23111">MISGSGHPLAYPALTTFGVLAICLAWAPFGDVELIGLVATVALVVLGYSGFRFAVAVGALRWRVVQAGTAAGKRVRQQHRLSSRSWLEFTAGGRTRWLPVYFDPALVTQAEAAVEFGAGTVRLGERRLYPSGPPRDSEPVGRLIDNPTRPDPDGPAHAARAERPARRLLLDAQSAVAAPFAGLFWVYAVGGGLVAFACASTVFAGTAIWLAAIRGSDPS</sequence>
<feature type="transmembrane region" description="Helical" evidence="2">
    <location>
        <begin position="35"/>
        <end position="55"/>
    </location>
</feature>
<name>A0A370HT29_9NOCA</name>
<reference evidence="3 4" key="1">
    <citation type="submission" date="2018-07" db="EMBL/GenBank/DDBJ databases">
        <title>Genomic Encyclopedia of Type Strains, Phase IV (KMG-IV): sequencing the most valuable type-strain genomes for metagenomic binning, comparative biology and taxonomic classification.</title>
        <authorList>
            <person name="Goeker M."/>
        </authorList>
    </citation>
    <scope>NUCLEOTIDE SEQUENCE [LARGE SCALE GENOMIC DNA]</scope>
    <source>
        <strain evidence="3 4">DSM 44290</strain>
    </source>
</reference>
<evidence type="ECO:0000256" key="2">
    <source>
        <dbReference type="SAM" id="Phobius"/>
    </source>
</evidence>
<keyword evidence="2" id="KW-0472">Membrane</keyword>
<feature type="compositionally biased region" description="Basic and acidic residues" evidence="1">
    <location>
        <begin position="148"/>
        <end position="161"/>
    </location>
</feature>
<keyword evidence="4" id="KW-1185">Reference proteome</keyword>